<protein>
    <submittedName>
        <fullName evidence="2">Glycosyltransferase family 2 protein</fullName>
    </submittedName>
</protein>
<dbReference type="PANTHER" id="PTHR43685:SF2">
    <property type="entry name" value="GLYCOSYLTRANSFERASE 2-LIKE DOMAIN-CONTAINING PROTEIN"/>
    <property type="match status" value="1"/>
</dbReference>
<dbReference type="InterPro" id="IPR029044">
    <property type="entry name" value="Nucleotide-diphossugar_trans"/>
</dbReference>
<dbReference type="RefSeq" id="WP_369894553.1">
    <property type="nucleotide sequence ID" value="NZ_JBGFFX010000001.1"/>
</dbReference>
<dbReference type="CDD" id="cd00761">
    <property type="entry name" value="Glyco_tranf_GTA_type"/>
    <property type="match status" value="1"/>
</dbReference>
<feature type="domain" description="Glycosyltransferase 2-like" evidence="1">
    <location>
        <begin position="13"/>
        <end position="109"/>
    </location>
</feature>
<organism evidence="2 3">
    <name type="scientific">Erwinia aeris</name>
    <dbReference type="NCBI Taxonomy" id="3239803"/>
    <lineage>
        <taxon>Bacteria</taxon>
        <taxon>Pseudomonadati</taxon>
        <taxon>Pseudomonadota</taxon>
        <taxon>Gammaproteobacteria</taxon>
        <taxon>Enterobacterales</taxon>
        <taxon>Erwiniaceae</taxon>
        <taxon>Erwinia</taxon>
    </lineage>
</organism>
<dbReference type="EMBL" id="JBGFFX010000001">
    <property type="protein sequence ID" value="MEY8768862.1"/>
    <property type="molecule type" value="Genomic_DNA"/>
</dbReference>
<dbReference type="InterPro" id="IPR001173">
    <property type="entry name" value="Glyco_trans_2-like"/>
</dbReference>
<dbReference type="SUPFAM" id="SSF53448">
    <property type="entry name" value="Nucleotide-diphospho-sugar transferases"/>
    <property type="match status" value="1"/>
</dbReference>
<dbReference type="Pfam" id="PF00535">
    <property type="entry name" value="Glycos_transf_2"/>
    <property type="match status" value="1"/>
</dbReference>
<dbReference type="Proteomes" id="UP001565243">
    <property type="component" value="Unassembled WGS sequence"/>
</dbReference>
<name>A0ABV4E1U2_9GAMM</name>
<evidence type="ECO:0000313" key="3">
    <source>
        <dbReference type="Proteomes" id="UP001565243"/>
    </source>
</evidence>
<accession>A0ABV4E1U2</accession>
<dbReference type="InterPro" id="IPR050834">
    <property type="entry name" value="Glycosyltransf_2"/>
</dbReference>
<reference evidence="2 3" key="1">
    <citation type="submission" date="2024-07" db="EMBL/GenBank/DDBJ databases">
        <authorList>
            <person name="Hebao G."/>
        </authorList>
    </citation>
    <scope>NUCLEOTIDE SEQUENCE [LARGE SCALE GENOMIC DNA]</scope>
    <source>
        <strain evidence="2 3">ACCC 02193</strain>
    </source>
</reference>
<evidence type="ECO:0000313" key="2">
    <source>
        <dbReference type="EMBL" id="MEY8768862.1"/>
    </source>
</evidence>
<keyword evidence="3" id="KW-1185">Reference proteome</keyword>
<proteinExistence type="predicted"/>
<dbReference type="PANTHER" id="PTHR43685">
    <property type="entry name" value="GLYCOSYLTRANSFERASE"/>
    <property type="match status" value="1"/>
</dbReference>
<gene>
    <name evidence="2" type="ORF">AB6T85_00210</name>
</gene>
<sequence>MSNQDDLAQPTLSVIMPVYNGRADLSEAVDSLLQQTVVPQQIIIIDDGSTDGTDRLIEAYCQRDPRIQLVRNAHGGVSAARNKGLELATGDFIYFMDADDLTGPTLFADFLREKRACPELEMFCFAAKMFMDVPVAERKPEITHARNLKGVYSGGTAFIQQLNSSGSAHRVLWSSIISRELIVRTKSRFLPIQNHEDAPFMFTLYLQAKQVFVTPEAYYFKRYTTTSLSVRTRDFSWVKNYFIAREGTEEAIRAANVPVERSLVDDYYFPVMSGCLKMLREHDMTVPKEYQPRVNALVRQLTRNNIKLMVIWYLNPLYSSLVYCKKKLSSAL</sequence>
<evidence type="ECO:0000259" key="1">
    <source>
        <dbReference type="Pfam" id="PF00535"/>
    </source>
</evidence>
<dbReference type="Gene3D" id="3.90.550.10">
    <property type="entry name" value="Spore Coat Polysaccharide Biosynthesis Protein SpsA, Chain A"/>
    <property type="match status" value="1"/>
</dbReference>
<comment type="caution">
    <text evidence="2">The sequence shown here is derived from an EMBL/GenBank/DDBJ whole genome shotgun (WGS) entry which is preliminary data.</text>
</comment>